<evidence type="ECO:0000313" key="1">
    <source>
        <dbReference type="EMBL" id="ADZ91684.1"/>
    </source>
</evidence>
<protein>
    <submittedName>
        <fullName evidence="1">Uncharacterized protein</fullName>
    </submittedName>
</protein>
<dbReference type="STRING" id="717774.Marme_2452"/>
<gene>
    <name evidence="1" type="ordered locus">Marme_2452</name>
</gene>
<name>F2JV30_MARM1</name>
<sequence>MTIMQLPATIEASIGIRKSPHLSWEAADKSTDDKAWITLKLKRFIRSFP</sequence>
<evidence type="ECO:0000313" key="2">
    <source>
        <dbReference type="Proteomes" id="UP000001062"/>
    </source>
</evidence>
<dbReference type="RefSeq" id="WP_013661588.1">
    <property type="nucleotide sequence ID" value="NC_015276.1"/>
</dbReference>
<dbReference type="AlphaFoldDB" id="F2JV30"/>
<reference evidence="1 2" key="1">
    <citation type="journal article" date="2012" name="Stand. Genomic Sci.">
        <title>Complete genome sequence of the melanogenic marine bacterium Marinomonas mediterranea type strain (MMB-1(T)).</title>
        <authorList>
            <person name="Lucas-Elio P."/>
            <person name="Goodwin L."/>
            <person name="Woyke T."/>
            <person name="Pitluck S."/>
            <person name="Nolan M."/>
            <person name="Kyrpides N.C."/>
            <person name="Detter J.C."/>
            <person name="Copeland A."/>
            <person name="Teshima H."/>
            <person name="Bruce D."/>
            <person name="Detter C."/>
            <person name="Tapia R."/>
            <person name="Han S."/>
            <person name="Land M.L."/>
            <person name="Ivanova N."/>
            <person name="Mikhailova N."/>
            <person name="Johnston A.W."/>
            <person name="Sanchez-Amat A."/>
        </authorList>
    </citation>
    <scope>NUCLEOTIDE SEQUENCE [LARGE SCALE GENOMIC DNA]</scope>
    <source>
        <strain evidence="2">ATCC 700492 / JCM 21426 / NBRC 103028 / MMB-1</strain>
    </source>
</reference>
<dbReference type="Proteomes" id="UP000001062">
    <property type="component" value="Chromosome"/>
</dbReference>
<accession>F2JV30</accession>
<organism evidence="1 2">
    <name type="scientific">Marinomonas mediterranea (strain ATCC 700492 / JCM 21426 / NBRC 103028 / MMB-1)</name>
    <dbReference type="NCBI Taxonomy" id="717774"/>
    <lineage>
        <taxon>Bacteria</taxon>
        <taxon>Pseudomonadati</taxon>
        <taxon>Pseudomonadota</taxon>
        <taxon>Gammaproteobacteria</taxon>
        <taxon>Oceanospirillales</taxon>
        <taxon>Oceanospirillaceae</taxon>
        <taxon>Marinomonas</taxon>
    </lineage>
</organism>
<dbReference type="KEGG" id="mme:Marme_2452"/>
<dbReference type="EMBL" id="CP002583">
    <property type="protein sequence ID" value="ADZ91684.1"/>
    <property type="molecule type" value="Genomic_DNA"/>
</dbReference>
<dbReference type="HOGENOM" id="CLU_3137479_0_0_6"/>
<proteinExistence type="predicted"/>
<keyword evidence="2" id="KW-1185">Reference proteome</keyword>